<dbReference type="GO" id="GO:0110051">
    <property type="term" value="P:metabolite repair"/>
    <property type="evidence" value="ECO:0007669"/>
    <property type="project" value="TreeGrafter"/>
</dbReference>
<evidence type="ECO:0000256" key="18">
    <source>
        <dbReference type="HAMAP-Rule" id="MF_01966"/>
    </source>
</evidence>
<dbReference type="CDD" id="cd01171">
    <property type="entry name" value="YXKO-related"/>
    <property type="match status" value="1"/>
</dbReference>
<organism evidence="23 24">
    <name type="scientific">Aneurinibacillus thermoaerophilus</name>
    <dbReference type="NCBI Taxonomy" id="143495"/>
    <lineage>
        <taxon>Bacteria</taxon>
        <taxon>Bacillati</taxon>
        <taxon>Bacillota</taxon>
        <taxon>Bacilli</taxon>
        <taxon>Bacillales</taxon>
        <taxon>Paenibacillaceae</taxon>
        <taxon>Aneurinibacillus group</taxon>
        <taxon>Aneurinibacillus</taxon>
    </lineage>
</organism>
<evidence type="ECO:0000313" key="23">
    <source>
        <dbReference type="EMBL" id="SDH52056.1"/>
    </source>
</evidence>
<feature type="binding site" evidence="18">
    <location>
        <position position="142"/>
    </location>
    <ligand>
        <name>(6S)-NADPHX</name>
        <dbReference type="ChEBI" id="CHEBI:64076"/>
    </ligand>
</feature>
<comment type="similarity">
    <text evidence="3 19">In the N-terminal section; belongs to the NnrE/AIBP family.</text>
</comment>
<feature type="binding site" evidence="18">
    <location>
        <position position="163"/>
    </location>
    <ligand>
        <name>K(+)</name>
        <dbReference type="ChEBI" id="CHEBI:29103"/>
    </ligand>
</feature>
<evidence type="ECO:0000256" key="9">
    <source>
        <dbReference type="ARBA" id="ARBA00022958"/>
    </source>
</evidence>
<evidence type="ECO:0000256" key="14">
    <source>
        <dbReference type="ARBA" id="ARBA00025153"/>
    </source>
</evidence>
<evidence type="ECO:0000256" key="12">
    <source>
        <dbReference type="ARBA" id="ARBA00023239"/>
    </source>
</evidence>
<evidence type="ECO:0000256" key="19">
    <source>
        <dbReference type="PIRNR" id="PIRNR017184"/>
    </source>
</evidence>
<dbReference type="GO" id="GO:0005524">
    <property type="term" value="F:ATP binding"/>
    <property type="evidence" value="ECO:0007669"/>
    <property type="project" value="UniProtKB-UniRule"/>
</dbReference>
<evidence type="ECO:0000256" key="6">
    <source>
        <dbReference type="ARBA" id="ARBA00022741"/>
    </source>
</evidence>
<dbReference type="PIRSF" id="PIRSF017184">
    <property type="entry name" value="Nnr"/>
    <property type="match status" value="1"/>
</dbReference>
<evidence type="ECO:0000313" key="25">
    <source>
        <dbReference type="Proteomes" id="UP000826616"/>
    </source>
</evidence>
<keyword evidence="9 18" id="KW-0630">Potassium</keyword>
<comment type="catalytic activity">
    <reaction evidence="2 18 19">
        <text>(6R)-NADPHX = (6S)-NADPHX</text>
        <dbReference type="Rhea" id="RHEA:32227"/>
        <dbReference type="ChEBI" id="CHEBI:64076"/>
        <dbReference type="ChEBI" id="CHEBI:64077"/>
        <dbReference type="EC" id="5.1.99.6"/>
    </reaction>
</comment>
<feature type="binding site" evidence="17">
    <location>
        <position position="450"/>
    </location>
    <ligand>
        <name>(6S)-NADPHX</name>
        <dbReference type="ChEBI" id="CHEBI:64076"/>
    </ligand>
</feature>
<evidence type="ECO:0000256" key="17">
    <source>
        <dbReference type="HAMAP-Rule" id="MF_01965"/>
    </source>
</evidence>
<name>A0A1G8D2U8_ANETH</name>
<comment type="function">
    <text evidence="14 19">Bifunctional enzyme that catalyzes the epimerization of the S- and R-forms of NAD(P)HX and the dehydration of the S-form of NAD(P)HX at the expense of ADP, which is converted to AMP. This allows the repair of both epimers of NAD(P)HX, a damaged form of NAD(P)H that is a result of enzymatic or heat-dependent hydration.</text>
</comment>
<comment type="cofactor">
    <cofactor evidence="18 19">
        <name>K(+)</name>
        <dbReference type="ChEBI" id="CHEBI:29103"/>
    </cofactor>
    <text evidence="18 19">Binds 1 potassium ion per subunit.</text>
</comment>
<evidence type="ECO:0000259" key="20">
    <source>
        <dbReference type="PROSITE" id="PS51383"/>
    </source>
</evidence>
<dbReference type="GO" id="GO:0046496">
    <property type="term" value="P:nicotinamide nucleotide metabolic process"/>
    <property type="evidence" value="ECO:0007669"/>
    <property type="project" value="UniProtKB-UniRule"/>
</dbReference>
<evidence type="ECO:0000313" key="24">
    <source>
        <dbReference type="Proteomes" id="UP000198956"/>
    </source>
</evidence>
<dbReference type="NCBIfam" id="TIGR00196">
    <property type="entry name" value="yjeF_cterm"/>
    <property type="match status" value="1"/>
</dbReference>
<dbReference type="PANTHER" id="PTHR12592">
    <property type="entry name" value="ATP-DEPENDENT (S)-NAD(P)H-HYDRATE DEHYDRATASE FAMILY MEMBER"/>
    <property type="match status" value="1"/>
</dbReference>
<dbReference type="EC" id="5.1.99.6" evidence="19"/>
<dbReference type="Pfam" id="PF01256">
    <property type="entry name" value="Carb_kinase"/>
    <property type="match status" value="1"/>
</dbReference>
<dbReference type="HAMAP" id="MF_01965">
    <property type="entry name" value="NADHX_dehydratase"/>
    <property type="match status" value="1"/>
</dbReference>
<dbReference type="GO" id="GO:0052856">
    <property type="term" value="F:NAD(P)HX epimerase activity"/>
    <property type="evidence" value="ECO:0007669"/>
    <property type="project" value="UniProtKB-UniRule"/>
</dbReference>
<dbReference type="PANTHER" id="PTHR12592:SF0">
    <property type="entry name" value="ATP-DEPENDENT (S)-NAD(P)H-HYDRATE DEHYDRATASE"/>
    <property type="match status" value="1"/>
</dbReference>
<dbReference type="Pfam" id="PF03853">
    <property type="entry name" value="YjeF_N"/>
    <property type="match status" value="1"/>
</dbReference>
<reference evidence="22 25" key="2">
    <citation type="submission" date="2021-08" db="EMBL/GenBank/DDBJ databases">
        <title>Complete genome sequence of the strain Aneurinibacillus thermoaerophilus CCM 8960.</title>
        <authorList>
            <person name="Musilova J."/>
            <person name="Kourilova X."/>
            <person name="Pernicova I."/>
            <person name="Bezdicek M."/>
            <person name="Lengerova M."/>
            <person name="Obruca S."/>
            <person name="Sedlar K."/>
        </authorList>
    </citation>
    <scope>NUCLEOTIDE SEQUENCE [LARGE SCALE GENOMIC DNA]</scope>
    <source>
        <strain evidence="22 25">CCM 8960</strain>
    </source>
</reference>
<accession>A0A1G8D2U8</accession>
<evidence type="ECO:0000259" key="21">
    <source>
        <dbReference type="PROSITE" id="PS51385"/>
    </source>
</evidence>
<keyword evidence="13" id="KW-0511">Multifunctional enzyme</keyword>
<dbReference type="InterPro" id="IPR000631">
    <property type="entry name" value="CARKD"/>
</dbReference>
<evidence type="ECO:0000256" key="7">
    <source>
        <dbReference type="ARBA" id="ARBA00022840"/>
    </source>
</evidence>
<keyword evidence="10 17" id="KW-0520">NAD</keyword>
<evidence type="ECO:0000256" key="3">
    <source>
        <dbReference type="ARBA" id="ARBA00006001"/>
    </source>
</evidence>
<feature type="binding site" evidence="17">
    <location>
        <begin position="420"/>
        <end position="424"/>
    </location>
    <ligand>
        <name>AMP</name>
        <dbReference type="ChEBI" id="CHEBI:456215"/>
    </ligand>
</feature>
<evidence type="ECO:0000256" key="2">
    <source>
        <dbReference type="ARBA" id="ARBA00000909"/>
    </source>
</evidence>
<keyword evidence="5 18" id="KW-0479">Metal-binding</keyword>
<dbReference type="InterPro" id="IPR004443">
    <property type="entry name" value="YjeF_N_dom"/>
</dbReference>
<feature type="binding site" evidence="17">
    <location>
        <position position="262"/>
    </location>
    <ligand>
        <name>(6S)-NADPHX</name>
        <dbReference type="ChEBI" id="CHEBI:64076"/>
    </ligand>
</feature>
<comment type="similarity">
    <text evidence="17">Belongs to the NnrD/CARKD family.</text>
</comment>
<dbReference type="OrthoDB" id="9806925at2"/>
<feature type="binding site" evidence="18">
    <location>
        <position position="57"/>
    </location>
    <ligand>
        <name>K(+)</name>
        <dbReference type="ChEBI" id="CHEBI:29103"/>
    </ligand>
</feature>
<keyword evidence="12 17" id="KW-0456">Lyase</keyword>
<reference evidence="23 24" key="1">
    <citation type="submission" date="2016-10" db="EMBL/GenBank/DDBJ databases">
        <authorList>
            <person name="de Groot N.N."/>
        </authorList>
    </citation>
    <scope>NUCLEOTIDE SEQUENCE [LARGE SCALE GENOMIC DNA]</scope>
    <source>
        <strain evidence="23 24">L 420-91</strain>
    </source>
</reference>
<keyword evidence="7 17" id="KW-0067">ATP-binding</keyword>
<feature type="binding site" evidence="18">
    <location>
        <position position="127"/>
    </location>
    <ligand>
        <name>K(+)</name>
        <dbReference type="ChEBI" id="CHEBI:29103"/>
    </ligand>
</feature>
<comment type="catalytic activity">
    <reaction evidence="16 17 19">
        <text>(6S)-NADPHX + ADP = AMP + phosphate + NADPH + H(+)</text>
        <dbReference type="Rhea" id="RHEA:32235"/>
        <dbReference type="ChEBI" id="CHEBI:15378"/>
        <dbReference type="ChEBI" id="CHEBI:43474"/>
        <dbReference type="ChEBI" id="CHEBI:57783"/>
        <dbReference type="ChEBI" id="CHEBI:64076"/>
        <dbReference type="ChEBI" id="CHEBI:456215"/>
        <dbReference type="ChEBI" id="CHEBI:456216"/>
        <dbReference type="EC" id="4.2.1.136"/>
    </reaction>
</comment>
<dbReference type="Proteomes" id="UP000198956">
    <property type="component" value="Unassembled WGS sequence"/>
</dbReference>
<dbReference type="InterPro" id="IPR030677">
    <property type="entry name" value="Nnr"/>
</dbReference>
<dbReference type="PROSITE" id="PS51385">
    <property type="entry name" value="YJEF_N"/>
    <property type="match status" value="1"/>
</dbReference>
<dbReference type="EMBL" id="FNDE01000030">
    <property type="protein sequence ID" value="SDH52056.1"/>
    <property type="molecule type" value="Genomic_DNA"/>
</dbReference>
<dbReference type="GeneID" id="97140190"/>
<keyword evidence="8 17" id="KW-0521">NADP</keyword>
<feature type="binding site" evidence="18">
    <location>
        <position position="160"/>
    </location>
    <ligand>
        <name>(6S)-NADPHX</name>
        <dbReference type="ChEBI" id="CHEBI:64076"/>
    </ligand>
</feature>
<dbReference type="InterPro" id="IPR029056">
    <property type="entry name" value="Ribokinase-like"/>
</dbReference>
<keyword evidence="25" id="KW-1185">Reference proteome</keyword>
<comment type="subunit">
    <text evidence="17">Homotetramer.</text>
</comment>
<feature type="binding site" evidence="17">
    <location>
        <position position="332"/>
    </location>
    <ligand>
        <name>(6S)-NADPHX</name>
        <dbReference type="ChEBI" id="CHEBI:64076"/>
    </ligand>
</feature>
<comment type="cofactor">
    <cofactor evidence="17">
        <name>Mg(2+)</name>
        <dbReference type="ChEBI" id="CHEBI:18420"/>
    </cofactor>
</comment>
<comment type="catalytic activity">
    <reaction evidence="15 17 19">
        <text>(6S)-NADHX + ADP = AMP + phosphate + NADH + H(+)</text>
        <dbReference type="Rhea" id="RHEA:32223"/>
        <dbReference type="ChEBI" id="CHEBI:15378"/>
        <dbReference type="ChEBI" id="CHEBI:43474"/>
        <dbReference type="ChEBI" id="CHEBI:57945"/>
        <dbReference type="ChEBI" id="CHEBI:64074"/>
        <dbReference type="ChEBI" id="CHEBI:456215"/>
        <dbReference type="ChEBI" id="CHEBI:456216"/>
        <dbReference type="EC" id="4.2.1.136"/>
    </reaction>
</comment>
<comment type="similarity">
    <text evidence="4 19">In the C-terminal section; belongs to the NnrD/CARKD family.</text>
</comment>
<dbReference type="PROSITE" id="PS01050">
    <property type="entry name" value="YJEF_C_2"/>
    <property type="match status" value="1"/>
</dbReference>
<evidence type="ECO:0000256" key="8">
    <source>
        <dbReference type="ARBA" id="ARBA00022857"/>
    </source>
</evidence>
<keyword evidence="6 17" id="KW-0547">Nucleotide-binding</keyword>
<dbReference type="AlphaFoldDB" id="A0A1G8D2U8"/>
<dbReference type="EMBL" id="CP080764">
    <property type="protein sequence ID" value="QYY43164.1"/>
    <property type="molecule type" value="Genomic_DNA"/>
</dbReference>
<comment type="similarity">
    <text evidence="18">Belongs to the NnrE/AIBP family.</text>
</comment>
<feature type="binding site" evidence="17">
    <location>
        <position position="449"/>
    </location>
    <ligand>
        <name>AMP</name>
        <dbReference type="ChEBI" id="CHEBI:456215"/>
    </ligand>
</feature>
<evidence type="ECO:0000256" key="15">
    <source>
        <dbReference type="ARBA" id="ARBA00048238"/>
    </source>
</evidence>
<dbReference type="SUPFAM" id="SSF53613">
    <property type="entry name" value="Ribokinase-like"/>
    <property type="match status" value="1"/>
</dbReference>
<dbReference type="InterPro" id="IPR017953">
    <property type="entry name" value="Carbohydrate_kinase_pred_CS"/>
</dbReference>
<feature type="binding site" evidence="18">
    <location>
        <begin position="56"/>
        <end position="60"/>
    </location>
    <ligand>
        <name>(6S)-NADPHX</name>
        <dbReference type="ChEBI" id="CHEBI:64076"/>
    </ligand>
</feature>
<dbReference type="GO" id="GO:0052855">
    <property type="term" value="F:ADP-dependent NAD(P)H-hydrate dehydratase activity"/>
    <property type="evidence" value="ECO:0007669"/>
    <property type="project" value="UniProtKB-UniRule"/>
</dbReference>
<feature type="domain" description="YjeF N-terminal" evidence="21">
    <location>
        <begin position="9"/>
        <end position="217"/>
    </location>
</feature>
<protein>
    <recommendedName>
        <fullName evidence="19">Bifunctional NAD(P)H-hydrate repair enzyme</fullName>
    </recommendedName>
    <alternativeName>
        <fullName evidence="19">Nicotinamide nucleotide repair protein</fullName>
    </alternativeName>
    <domain>
        <recommendedName>
            <fullName evidence="19">ADP-dependent (S)-NAD(P)H-hydrate dehydratase</fullName>
            <ecNumber evidence="19">4.2.1.136</ecNumber>
        </recommendedName>
        <alternativeName>
            <fullName evidence="19">ADP-dependent NAD(P)HX dehydratase</fullName>
        </alternativeName>
    </domain>
    <domain>
        <recommendedName>
            <fullName evidence="19">NAD(P)H-hydrate epimerase</fullName>
            <ecNumber evidence="19">5.1.99.6</ecNumber>
        </recommendedName>
    </domain>
</protein>
<gene>
    <name evidence="17" type="primary">nnrD</name>
    <name evidence="18" type="synonym">nnrE</name>
    <name evidence="22" type="ORF">K3F53_02300</name>
    <name evidence="23" type="ORF">SAMN04489735_10303</name>
</gene>
<evidence type="ECO:0000313" key="22">
    <source>
        <dbReference type="EMBL" id="QYY43164.1"/>
    </source>
</evidence>
<dbReference type="Gene3D" id="3.40.50.10260">
    <property type="entry name" value="YjeF N-terminal domain"/>
    <property type="match status" value="1"/>
</dbReference>
<comment type="function">
    <text evidence="18">Catalyzes the epimerization of the S- and R-forms of NAD(P)HX, a damaged form of NAD(P)H that is a result of enzymatic or heat-dependent hydration. This is a prerequisite for the S-specific NAD(P)H-hydrate dehydratase to allow the repair of both epimers of NAD(P)HX.</text>
</comment>
<proteinExistence type="inferred from homology"/>
<dbReference type="RefSeq" id="WP_091260911.1">
    <property type="nucleotide sequence ID" value="NZ_CP080764.1"/>
</dbReference>
<dbReference type="HAMAP" id="MF_01966">
    <property type="entry name" value="NADHX_epimerase"/>
    <property type="match status" value="1"/>
</dbReference>
<feature type="domain" description="YjeF C-terminal" evidence="20">
    <location>
        <begin position="227"/>
        <end position="508"/>
    </location>
</feature>
<feature type="binding site" evidence="18">
    <location>
        <begin position="131"/>
        <end position="137"/>
    </location>
    <ligand>
        <name>(6S)-NADPHX</name>
        <dbReference type="ChEBI" id="CHEBI:64076"/>
    </ligand>
</feature>
<dbReference type="NCBIfam" id="TIGR00197">
    <property type="entry name" value="yjeF_nterm"/>
    <property type="match status" value="1"/>
</dbReference>
<dbReference type="InterPro" id="IPR036652">
    <property type="entry name" value="YjeF_N_dom_sf"/>
</dbReference>
<evidence type="ECO:0000256" key="13">
    <source>
        <dbReference type="ARBA" id="ARBA00023268"/>
    </source>
</evidence>
<evidence type="ECO:0000256" key="11">
    <source>
        <dbReference type="ARBA" id="ARBA00023235"/>
    </source>
</evidence>
<dbReference type="Gene3D" id="3.40.1190.20">
    <property type="match status" value="1"/>
</dbReference>
<evidence type="ECO:0000256" key="16">
    <source>
        <dbReference type="ARBA" id="ARBA00049209"/>
    </source>
</evidence>
<dbReference type="EC" id="4.2.1.136" evidence="19"/>
<dbReference type="Proteomes" id="UP000826616">
    <property type="component" value="Chromosome"/>
</dbReference>
<dbReference type="GO" id="GO:0046872">
    <property type="term" value="F:metal ion binding"/>
    <property type="evidence" value="ECO:0007669"/>
    <property type="project" value="UniProtKB-UniRule"/>
</dbReference>
<keyword evidence="11 18" id="KW-0413">Isomerase</keyword>
<feature type="binding site" evidence="17">
    <location>
        <position position="383"/>
    </location>
    <ligand>
        <name>(6S)-NADPHX</name>
        <dbReference type="ChEBI" id="CHEBI:64076"/>
    </ligand>
</feature>
<sequence length="522" mass="56353">MYVVSAQQMREIDRFTIEQIGIPSLVLMENAGVAVVREVEKRWPYGNIVILAGPGNNGGDGLVVARHLMNRGRDVSVWLFGEENKRSEDCRRQVDMLLNCGYTIREWREGQNEALKADMREARVIIDALLGTGTRGELRPPYPLVIEQLQQCESKVVAVDIPTGVDSDTGKTLQHAVQADLTVTFAFPKWGHFLYPGAAYVGELVVADISIPSRATSEFVLKDQLLTAEGMQKKLPQRPRFSHKGTYGHALIIAGSKEMTGAPVLSAAAGLRTGCGLLTLAIPEPALPIVAGKINEPVFWEWPAESGHFACGSYAFLKQRVSSFDVVAIGPGLGKWTGGNQWLSEIIRMVDVPLILDADALNLLSEDLSILRAKKSPVILTPHPGEMGRLCGCKTADVEKDRVGYAREFAQKYQVYVVLKGTYTLIATPDGRIFVNPTGSAALAKGGSGDVLTGMLAGMLAQTEDIESGIQLAVFIHGLAGEICGAKSMYATLAGDIIDAIGPALQKLSFAGDSFRTDFPGN</sequence>
<comment type="catalytic activity">
    <reaction evidence="1 18 19">
        <text>(6R)-NADHX = (6S)-NADHX</text>
        <dbReference type="Rhea" id="RHEA:32215"/>
        <dbReference type="ChEBI" id="CHEBI:64074"/>
        <dbReference type="ChEBI" id="CHEBI:64075"/>
        <dbReference type="EC" id="5.1.99.6"/>
    </reaction>
</comment>
<comment type="function">
    <text evidence="17">Catalyzes the dehydration of the S-form of NAD(P)HX at the expense of ADP, which is converted to AMP. Together with NAD(P)HX epimerase, which catalyzes the epimerization of the S- and R-forms, the enzyme allows the repair of both epimers of NAD(P)HX, a damaged form of NAD(P)H that is a result of enzymatic or heat-dependent hydration.</text>
</comment>
<dbReference type="PROSITE" id="PS51383">
    <property type="entry name" value="YJEF_C_3"/>
    <property type="match status" value="1"/>
</dbReference>
<dbReference type="SUPFAM" id="SSF64153">
    <property type="entry name" value="YjeF N-terminal domain-like"/>
    <property type="match status" value="1"/>
</dbReference>
<evidence type="ECO:0000256" key="1">
    <source>
        <dbReference type="ARBA" id="ARBA00000013"/>
    </source>
</evidence>
<evidence type="ECO:0000256" key="4">
    <source>
        <dbReference type="ARBA" id="ARBA00009524"/>
    </source>
</evidence>
<evidence type="ECO:0000256" key="5">
    <source>
        <dbReference type="ARBA" id="ARBA00022723"/>
    </source>
</evidence>
<evidence type="ECO:0000256" key="10">
    <source>
        <dbReference type="ARBA" id="ARBA00023027"/>
    </source>
</evidence>